<protein>
    <submittedName>
        <fullName evidence="2">Type IV toxin-antitoxin system AbiEi family antitoxin domain-containing protein</fullName>
    </submittedName>
</protein>
<evidence type="ECO:0000259" key="1">
    <source>
        <dbReference type="Pfam" id="PF13338"/>
    </source>
</evidence>
<feature type="domain" description="AbiEi antitoxin N-terminal" evidence="1">
    <location>
        <begin position="5"/>
        <end position="49"/>
    </location>
</feature>
<name>A0A9D1P2P7_9FIRM</name>
<gene>
    <name evidence="2" type="ORF">IAB71_06270</name>
</gene>
<comment type="caution">
    <text evidence="2">The sequence shown here is derived from an EMBL/GenBank/DDBJ whole genome shotgun (WGS) entry which is preliminary data.</text>
</comment>
<reference evidence="2" key="1">
    <citation type="submission" date="2020-10" db="EMBL/GenBank/DDBJ databases">
        <authorList>
            <person name="Gilroy R."/>
        </authorList>
    </citation>
    <scope>NUCLEOTIDE SEQUENCE</scope>
    <source>
        <strain evidence="2">CHK188-20938</strain>
    </source>
</reference>
<accession>A0A9D1P2P7</accession>
<dbReference type="InterPro" id="IPR025159">
    <property type="entry name" value="AbiEi_N"/>
</dbReference>
<dbReference type="Proteomes" id="UP000824169">
    <property type="component" value="Unassembled WGS sequence"/>
</dbReference>
<evidence type="ECO:0000313" key="2">
    <source>
        <dbReference type="EMBL" id="HIV25379.1"/>
    </source>
</evidence>
<organism evidence="2 3">
    <name type="scientific">Candidatus Scatomonas pullistercoris</name>
    <dbReference type="NCBI Taxonomy" id="2840920"/>
    <lineage>
        <taxon>Bacteria</taxon>
        <taxon>Bacillati</taxon>
        <taxon>Bacillota</taxon>
        <taxon>Clostridia</taxon>
        <taxon>Lachnospirales</taxon>
        <taxon>Lachnospiraceae</taxon>
        <taxon>Lachnospiraceae incertae sedis</taxon>
        <taxon>Candidatus Scatomonas</taxon>
    </lineage>
</organism>
<reference evidence="2" key="2">
    <citation type="journal article" date="2021" name="PeerJ">
        <title>Extensive microbial diversity within the chicken gut microbiome revealed by metagenomics and culture.</title>
        <authorList>
            <person name="Gilroy R."/>
            <person name="Ravi A."/>
            <person name="Getino M."/>
            <person name="Pursley I."/>
            <person name="Horton D.L."/>
            <person name="Alikhan N.F."/>
            <person name="Baker D."/>
            <person name="Gharbi K."/>
            <person name="Hall N."/>
            <person name="Watson M."/>
            <person name="Adriaenssens E.M."/>
            <person name="Foster-Nyarko E."/>
            <person name="Jarju S."/>
            <person name="Secka A."/>
            <person name="Antonio M."/>
            <person name="Oren A."/>
            <person name="Chaudhuri R.R."/>
            <person name="La Ragione R."/>
            <person name="Hildebrand F."/>
            <person name="Pallen M.J."/>
        </authorList>
    </citation>
    <scope>NUCLEOTIDE SEQUENCE</scope>
    <source>
        <strain evidence="2">CHK188-20938</strain>
    </source>
</reference>
<proteinExistence type="predicted"/>
<evidence type="ECO:0000313" key="3">
    <source>
        <dbReference type="Proteomes" id="UP000824169"/>
    </source>
</evidence>
<dbReference type="EMBL" id="DVOO01000016">
    <property type="protein sequence ID" value="HIV25379.1"/>
    <property type="molecule type" value="Genomic_DNA"/>
</dbReference>
<dbReference type="Pfam" id="PF13338">
    <property type="entry name" value="AbiEi_4"/>
    <property type="match status" value="1"/>
</dbReference>
<dbReference type="AlphaFoldDB" id="A0A9D1P2P7"/>
<sequence length="197" mass="23015">MEKNLRDLFDSHGGILKTGELLQNGYYHRKLQELINDGEIEQVRRGYYQCIDDNSYSEVVIIVRLFPDAVLCMESALDYYGYTERTPSAWNLAVPDSSSRRRFHISWPVVKPHFISESKFPVGITEAEIEGRKVRIYNRERTICDCLTHRNKMDAEIFNSAIRGYLKDPQRNEARLGKYAAILRVQRKVREVLGVWL</sequence>